<feature type="region of interest" description="Disordered" evidence="1">
    <location>
        <begin position="109"/>
        <end position="130"/>
    </location>
</feature>
<gene>
    <name evidence="3" type="ordered locus">Cyan7822_4847</name>
</gene>
<feature type="transmembrane region" description="Helical" evidence="2">
    <location>
        <begin position="45"/>
        <end position="71"/>
    </location>
</feature>
<name>E0UGB9_GLOV7</name>
<protein>
    <submittedName>
        <fullName evidence="3">Uncharacterized protein</fullName>
    </submittedName>
</protein>
<dbReference type="KEGG" id="cyj:Cyan7822_4847"/>
<keyword evidence="2" id="KW-0472">Membrane</keyword>
<dbReference type="HOGENOM" id="CLU_120435_3_0_3"/>
<dbReference type="AlphaFoldDB" id="E0UGB9"/>
<dbReference type="EMBL" id="CP002198">
    <property type="protein sequence ID" value="ADN16738.1"/>
    <property type="molecule type" value="Genomic_DNA"/>
</dbReference>
<proteinExistence type="predicted"/>
<dbReference type="RefSeq" id="WP_013324778.1">
    <property type="nucleotide sequence ID" value="NC_014501.1"/>
</dbReference>
<evidence type="ECO:0000313" key="4">
    <source>
        <dbReference type="Proteomes" id="UP000008206"/>
    </source>
</evidence>
<keyword evidence="4" id="KW-1185">Reference proteome</keyword>
<accession>E0UGB9</accession>
<evidence type="ECO:0000256" key="1">
    <source>
        <dbReference type="SAM" id="MobiDB-lite"/>
    </source>
</evidence>
<reference evidence="4" key="1">
    <citation type="journal article" date="2011" name="MBio">
        <title>Novel metabolic attributes of the genus Cyanothece, comprising a group of unicellular nitrogen-fixing Cyanobacteria.</title>
        <authorList>
            <person name="Bandyopadhyay A."/>
            <person name="Elvitigala T."/>
            <person name="Welsh E."/>
            <person name="Stockel J."/>
            <person name="Liberton M."/>
            <person name="Min H."/>
            <person name="Sherman L.A."/>
            <person name="Pakrasi H.B."/>
        </authorList>
    </citation>
    <scope>NUCLEOTIDE SEQUENCE [LARGE SCALE GENOMIC DNA]</scope>
    <source>
        <strain evidence="4">PCC 7822</strain>
    </source>
</reference>
<feature type="transmembrane region" description="Helical" evidence="2">
    <location>
        <begin position="12"/>
        <end position="39"/>
    </location>
</feature>
<dbReference type="OrthoDB" id="493568at2"/>
<keyword evidence="2" id="KW-0812">Transmembrane</keyword>
<organism evidence="3 4">
    <name type="scientific">Gloeothece verrucosa (strain PCC 7822)</name>
    <name type="common">Cyanothece sp. (strain PCC 7822)</name>
    <dbReference type="NCBI Taxonomy" id="497965"/>
    <lineage>
        <taxon>Bacteria</taxon>
        <taxon>Bacillati</taxon>
        <taxon>Cyanobacteriota</taxon>
        <taxon>Cyanophyceae</taxon>
        <taxon>Oscillatoriophycideae</taxon>
        <taxon>Chroococcales</taxon>
        <taxon>Aphanothecaceae</taxon>
        <taxon>Gloeothece</taxon>
        <taxon>Gloeothece verrucosa</taxon>
    </lineage>
</organism>
<evidence type="ECO:0000256" key="2">
    <source>
        <dbReference type="SAM" id="Phobius"/>
    </source>
</evidence>
<evidence type="ECO:0000313" key="3">
    <source>
        <dbReference type="EMBL" id="ADN16738.1"/>
    </source>
</evidence>
<sequence>MDEIIKKIAGLGLPGILLVIAIAASGGSSAAAIALIAGLGGPLGIIGGLGLLGLAGVIAEEVTAFGIDAILKNIYTERSKTESVRVLLKEIQDLPITDDLKLKLKHELSPRTVDPTEPEPTPKTIEIIEE</sequence>
<dbReference type="Proteomes" id="UP000008206">
    <property type="component" value="Chromosome"/>
</dbReference>
<dbReference type="eggNOG" id="COG3021">
    <property type="taxonomic scope" value="Bacteria"/>
</dbReference>
<keyword evidence="2" id="KW-1133">Transmembrane helix</keyword>
<dbReference type="STRING" id="497965.Cyan7822_4847"/>